<dbReference type="AlphaFoldDB" id="A0A8S2AD98"/>
<evidence type="ECO:0000313" key="3">
    <source>
        <dbReference type="Proteomes" id="UP000682877"/>
    </source>
</evidence>
<sequence>MLLFVPNDPKSDLKLKVQTHNIKSQKYTKQGSNKPPWLNLTNKQGRSHIFEFENYPDMHACRDFITKALAKCDEESNKSVVSTPAEKLSMAEFELRFKLLRENSELQKLHKQFVESKVLTEDEFWSTRKKLLGKDSIRKSKQQMGLKSMMVSGIKPSSDGRTNRVTFNLTSEIIFQGRDKFIWSMVLTLQLVIYWVINSLVITRCSDFAEKPAVRQAFIDYVPKKMTEKDFWTKYFRAEYLYSTKNTAVAAAEAAEDEELAVFLKPDEILAREARQKMRRVDPTLDMDADQGDDYTHLMDHGIQRDGTNDAVEPQNDQHRRSLLQDLNRHAAVVLEGRCIDVESEDTRIVAEALTRAKQVSKADDEITKDANQERLERMSRAAEMEDLQAPQNFPLAPLSIKDPRDYFESQQGNVLSEPRGARASKRNVYEAYGLLKESILEIRMTGLSDPLIKPEVSYEVFSSLTRTISTAKNIIGKNPRESFLDRLPKSTKDEVIHHWTSIQELLRHFWSSYPITTTYLNTKVAKLKDAMSNTYSLLDAMKQSVQSDLRHQVSLLVRPMQQALDAAFQHYESDLQRRTAKIA</sequence>
<dbReference type="GO" id="GO:0006351">
    <property type="term" value="P:DNA-templated transcription"/>
    <property type="evidence" value="ECO:0007669"/>
    <property type="project" value="InterPro"/>
</dbReference>
<dbReference type="EMBL" id="LR999455">
    <property type="protein sequence ID" value="CAE6078494.1"/>
    <property type="molecule type" value="Genomic_DNA"/>
</dbReference>
<dbReference type="Gene3D" id="6.10.140.1200">
    <property type="match status" value="1"/>
</dbReference>
<evidence type="ECO:0000313" key="2">
    <source>
        <dbReference type="EMBL" id="CAE6078494.1"/>
    </source>
</evidence>
<feature type="domain" description="BSD" evidence="1">
    <location>
        <begin position="82"/>
        <end position="136"/>
    </location>
</feature>
<dbReference type="SUPFAM" id="SSF140383">
    <property type="entry name" value="BSD domain-like"/>
    <property type="match status" value="2"/>
</dbReference>
<feature type="domain" description="BSD" evidence="1">
    <location>
        <begin position="208"/>
        <end position="243"/>
    </location>
</feature>
<dbReference type="InterPro" id="IPR027079">
    <property type="entry name" value="Tfb1/GTF2H1"/>
</dbReference>
<dbReference type="PANTHER" id="PTHR12856">
    <property type="entry name" value="TRANSCRIPTION INITIATION FACTOR IIH-RELATED"/>
    <property type="match status" value="1"/>
</dbReference>
<protein>
    <recommendedName>
        <fullName evidence="1">BSD domain-containing protein</fullName>
    </recommendedName>
</protein>
<dbReference type="InterPro" id="IPR005607">
    <property type="entry name" value="BSD_dom"/>
</dbReference>
<dbReference type="GO" id="GO:0000439">
    <property type="term" value="C:transcription factor TFIIH core complex"/>
    <property type="evidence" value="ECO:0007669"/>
    <property type="project" value="InterPro"/>
</dbReference>
<dbReference type="SUPFAM" id="SSF50729">
    <property type="entry name" value="PH domain-like"/>
    <property type="match status" value="1"/>
</dbReference>
<name>A0A8S2AD98_ARAAE</name>
<dbReference type="Pfam" id="PF03909">
    <property type="entry name" value="BSD"/>
    <property type="match status" value="1"/>
</dbReference>
<gene>
    <name evidence="2" type="ORF">AARE701A_LOCUS13946</name>
</gene>
<dbReference type="InterPro" id="IPR035925">
    <property type="entry name" value="BSD_dom_sf"/>
</dbReference>
<reference evidence="2" key="1">
    <citation type="submission" date="2021-01" db="EMBL/GenBank/DDBJ databases">
        <authorList>
            <person name="Bezrukov I."/>
        </authorList>
    </citation>
    <scope>NUCLEOTIDE SEQUENCE</scope>
</reference>
<dbReference type="SMART" id="SM00751">
    <property type="entry name" value="BSD"/>
    <property type="match status" value="2"/>
</dbReference>
<evidence type="ECO:0000259" key="1">
    <source>
        <dbReference type="PROSITE" id="PS50858"/>
    </source>
</evidence>
<dbReference type="Proteomes" id="UP000682877">
    <property type="component" value="Chromosome 5"/>
</dbReference>
<accession>A0A8S2AD98</accession>
<dbReference type="PROSITE" id="PS50858">
    <property type="entry name" value="BSD"/>
    <property type="match status" value="2"/>
</dbReference>
<keyword evidence="3" id="KW-1185">Reference proteome</keyword>
<dbReference type="GO" id="GO:0006289">
    <property type="term" value="P:nucleotide-excision repair"/>
    <property type="evidence" value="ECO:0007669"/>
    <property type="project" value="InterPro"/>
</dbReference>
<proteinExistence type="predicted"/>
<organism evidence="2 3">
    <name type="scientific">Arabidopsis arenosa</name>
    <name type="common">Sand rock-cress</name>
    <name type="synonym">Cardaminopsis arenosa</name>
    <dbReference type="NCBI Taxonomy" id="38785"/>
    <lineage>
        <taxon>Eukaryota</taxon>
        <taxon>Viridiplantae</taxon>
        <taxon>Streptophyta</taxon>
        <taxon>Embryophyta</taxon>
        <taxon>Tracheophyta</taxon>
        <taxon>Spermatophyta</taxon>
        <taxon>Magnoliopsida</taxon>
        <taxon>eudicotyledons</taxon>
        <taxon>Gunneridae</taxon>
        <taxon>Pentapetalae</taxon>
        <taxon>rosids</taxon>
        <taxon>malvids</taxon>
        <taxon>Brassicales</taxon>
        <taxon>Brassicaceae</taxon>
        <taxon>Camelineae</taxon>
        <taxon>Arabidopsis</taxon>
    </lineage>
</organism>